<keyword evidence="3" id="KW-0436">Ligase</keyword>
<dbReference type="Proteomes" id="UP000198994">
    <property type="component" value="Unassembled WGS sequence"/>
</dbReference>
<proteinExistence type="inferred from homology"/>
<accession>A0A1G7F2C4</accession>
<dbReference type="STRING" id="282683.SAMN04488105_106224"/>
<keyword evidence="4" id="KW-1185">Reference proteome</keyword>
<feature type="active site" description="Proton acceptor" evidence="2">
    <location>
        <position position="119"/>
    </location>
</feature>
<dbReference type="AlphaFoldDB" id="A0A1G7F2C4"/>
<feature type="short sequence motif" description="HXTX 1" evidence="2">
    <location>
        <begin position="36"/>
        <end position="39"/>
    </location>
</feature>
<comment type="function">
    <text evidence="2">Hydrolyzes RNA 2',3'-cyclic phosphodiester to an RNA 2'-phosphomonoester.</text>
</comment>
<keyword evidence="1 2" id="KW-0378">Hydrolase</keyword>
<dbReference type="GO" id="GO:0016874">
    <property type="term" value="F:ligase activity"/>
    <property type="evidence" value="ECO:0007669"/>
    <property type="project" value="UniProtKB-KW"/>
</dbReference>
<dbReference type="RefSeq" id="WP_089958936.1">
    <property type="nucleotide sequence ID" value="NZ_FNAV01000006.1"/>
</dbReference>
<dbReference type="InterPro" id="IPR004175">
    <property type="entry name" value="RNA_CPDase"/>
</dbReference>
<dbReference type="EC" id="3.1.4.58" evidence="2"/>
<protein>
    <recommendedName>
        <fullName evidence="2">RNA 2',3'-cyclic phosphodiesterase</fullName>
        <shortName evidence="2">RNA 2',3'-CPDase</shortName>
        <ecNumber evidence="2">3.1.4.58</ecNumber>
    </recommendedName>
</protein>
<dbReference type="GO" id="GO:0004113">
    <property type="term" value="F:2',3'-cyclic-nucleotide 3'-phosphodiesterase activity"/>
    <property type="evidence" value="ECO:0007669"/>
    <property type="project" value="InterPro"/>
</dbReference>
<dbReference type="OrthoDB" id="9793819at2"/>
<sequence length="186" mass="19690">MRCFLGLPVPEPLLPLMLGLQEAVPVGRPVPEENLHLTLAFLDDQPEAVLDELHMALDGSPLPGCEMAVAGLTAFGGRRVKLLAAEVARAPGLVALRRAALKAVTAAGIELPRERFRPHVTLLRFGAGLGPADRARFEEAVAHHAGVRSDPAPVEVMRLVGSVLTPAGAVYETLAEYRLDAGSGED</sequence>
<dbReference type="InterPro" id="IPR009097">
    <property type="entry name" value="Cyclic_Pdiesterase"/>
</dbReference>
<dbReference type="EMBL" id="FNAV01000006">
    <property type="protein sequence ID" value="SDE70104.1"/>
    <property type="molecule type" value="Genomic_DNA"/>
</dbReference>
<feature type="short sequence motif" description="HXTX 2" evidence="2">
    <location>
        <begin position="119"/>
        <end position="122"/>
    </location>
</feature>
<comment type="similarity">
    <text evidence="2">Belongs to the 2H phosphoesterase superfamily. ThpR family.</text>
</comment>
<dbReference type="SUPFAM" id="SSF55144">
    <property type="entry name" value="LigT-like"/>
    <property type="match status" value="1"/>
</dbReference>
<evidence type="ECO:0000256" key="2">
    <source>
        <dbReference type="HAMAP-Rule" id="MF_01940"/>
    </source>
</evidence>
<evidence type="ECO:0000256" key="1">
    <source>
        <dbReference type="ARBA" id="ARBA00022801"/>
    </source>
</evidence>
<evidence type="ECO:0000313" key="4">
    <source>
        <dbReference type="Proteomes" id="UP000198994"/>
    </source>
</evidence>
<reference evidence="4" key="1">
    <citation type="submission" date="2016-10" db="EMBL/GenBank/DDBJ databases">
        <authorList>
            <person name="Varghese N."/>
            <person name="Submissions S."/>
        </authorList>
    </citation>
    <scope>NUCLEOTIDE SEQUENCE [LARGE SCALE GENOMIC DNA]</scope>
    <source>
        <strain evidence="4">DSM 10146</strain>
    </source>
</reference>
<dbReference type="NCBIfam" id="TIGR02258">
    <property type="entry name" value="2_5_ligase"/>
    <property type="match status" value="1"/>
</dbReference>
<comment type="catalytic activity">
    <reaction evidence="2">
        <text>a 3'-end 2',3'-cyclophospho-ribonucleotide-RNA + H2O = a 3'-end 2'-phospho-ribonucleotide-RNA + H(+)</text>
        <dbReference type="Rhea" id="RHEA:11828"/>
        <dbReference type="Rhea" id="RHEA-COMP:10464"/>
        <dbReference type="Rhea" id="RHEA-COMP:17353"/>
        <dbReference type="ChEBI" id="CHEBI:15377"/>
        <dbReference type="ChEBI" id="CHEBI:15378"/>
        <dbReference type="ChEBI" id="CHEBI:83064"/>
        <dbReference type="ChEBI" id="CHEBI:173113"/>
        <dbReference type="EC" id="3.1.4.58"/>
    </reaction>
</comment>
<evidence type="ECO:0000313" key="3">
    <source>
        <dbReference type="EMBL" id="SDE70104.1"/>
    </source>
</evidence>
<feature type="active site" description="Proton donor" evidence="2">
    <location>
        <position position="36"/>
    </location>
</feature>
<gene>
    <name evidence="3" type="ORF">SAMN04488105_106224</name>
</gene>
<dbReference type="PANTHER" id="PTHR35561:SF1">
    <property type="entry name" value="RNA 2',3'-CYCLIC PHOSPHODIESTERASE"/>
    <property type="match status" value="1"/>
</dbReference>
<dbReference type="Pfam" id="PF13563">
    <property type="entry name" value="2_5_RNA_ligase2"/>
    <property type="match status" value="1"/>
</dbReference>
<dbReference type="PANTHER" id="PTHR35561">
    <property type="entry name" value="RNA 2',3'-CYCLIC PHOSPHODIESTERASE"/>
    <property type="match status" value="1"/>
</dbReference>
<dbReference type="HAMAP" id="MF_01940">
    <property type="entry name" value="RNA_CPDase"/>
    <property type="match status" value="1"/>
</dbReference>
<dbReference type="Gene3D" id="3.90.1140.10">
    <property type="entry name" value="Cyclic phosphodiesterase"/>
    <property type="match status" value="1"/>
</dbReference>
<name>A0A1G7F2C4_9RHOB</name>
<dbReference type="GO" id="GO:0008664">
    <property type="term" value="F:RNA 2',3'-cyclic 3'-phosphodiesterase activity"/>
    <property type="evidence" value="ECO:0007669"/>
    <property type="project" value="UniProtKB-EC"/>
</dbReference>
<organism evidence="3 4">
    <name type="scientific">Salipiger thiooxidans</name>
    <dbReference type="NCBI Taxonomy" id="282683"/>
    <lineage>
        <taxon>Bacteria</taxon>
        <taxon>Pseudomonadati</taxon>
        <taxon>Pseudomonadota</taxon>
        <taxon>Alphaproteobacteria</taxon>
        <taxon>Rhodobacterales</taxon>
        <taxon>Roseobacteraceae</taxon>
        <taxon>Salipiger</taxon>
    </lineage>
</organism>